<feature type="signal peptide" evidence="2">
    <location>
        <begin position="1"/>
        <end position="24"/>
    </location>
</feature>
<feature type="transmembrane region" description="Helical" evidence="1">
    <location>
        <begin position="166"/>
        <end position="190"/>
    </location>
</feature>
<accession>A0A5K8A2B4</accession>
<keyword evidence="1" id="KW-0812">Transmembrane</keyword>
<evidence type="ECO:0000313" key="3">
    <source>
        <dbReference type="EMBL" id="BBO86528.1"/>
    </source>
</evidence>
<feature type="chain" id="PRO_5024443536" description="PEP-CTERM protein-sorting domain-containing protein" evidence="2">
    <location>
        <begin position="25"/>
        <end position="200"/>
    </location>
</feature>
<evidence type="ECO:0000256" key="1">
    <source>
        <dbReference type="SAM" id="Phobius"/>
    </source>
</evidence>
<dbReference type="EMBL" id="AP021876">
    <property type="protein sequence ID" value="BBO86528.1"/>
    <property type="molecule type" value="Genomic_DNA"/>
</dbReference>
<keyword evidence="1" id="KW-1133">Transmembrane helix</keyword>
<dbReference type="AlphaFoldDB" id="A0A5K8A2B4"/>
<dbReference type="RefSeq" id="WP_155325796.1">
    <property type="nucleotide sequence ID" value="NZ_AP021876.1"/>
</dbReference>
<reference evidence="3 4" key="1">
    <citation type="submission" date="2019-11" db="EMBL/GenBank/DDBJ databases">
        <title>Comparative genomics of hydrocarbon-degrading Desulfosarcina strains.</title>
        <authorList>
            <person name="Watanabe M."/>
            <person name="Kojima H."/>
            <person name="Fukui M."/>
        </authorList>
    </citation>
    <scope>NUCLEOTIDE SEQUENCE [LARGE SCALE GENOMIC DNA]</scope>
    <source>
        <strain evidence="3 4">28bB2T</strain>
    </source>
</reference>
<evidence type="ECO:0000256" key="2">
    <source>
        <dbReference type="SAM" id="SignalP"/>
    </source>
</evidence>
<protein>
    <recommendedName>
        <fullName evidence="5">PEP-CTERM protein-sorting domain-containing protein</fullName>
    </recommendedName>
</protein>
<evidence type="ECO:0000313" key="4">
    <source>
        <dbReference type="Proteomes" id="UP000425960"/>
    </source>
</evidence>
<keyword evidence="2" id="KW-0732">Signal</keyword>
<gene>
    <name evidence="3" type="ORF">DSCO28_70940</name>
</gene>
<proteinExistence type="predicted"/>
<name>A0A5K8A2B4_9BACT</name>
<dbReference type="KEGG" id="dov:DSCO28_70940"/>
<dbReference type="Proteomes" id="UP000425960">
    <property type="component" value="Chromosome"/>
</dbReference>
<evidence type="ECO:0008006" key="5">
    <source>
        <dbReference type="Google" id="ProtNLM"/>
    </source>
</evidence>
<sequence>MRTNFVKLVAIVVFSLFLIPAAHAALIEKDDSVFGADSITLDTDTGIEWLDVTLSTGNSRSYVNTQFGADGDFEGFRYATTEEALALWETVSLYSSDIYEVVEYWSGLVGATDYNSGYPEIIAMTGSGASVGAYLSYSNGVLGYNRTGALPTSYGSGFSHSTVGNWLVRTATVPIPGAVWLFGSGLLGLISIRRKNSRAA</sequence>
<keyword evidence="1" id="KW-0472">Membrane</keyword>
<organism evidence="3 4">
    <name type="scientific">Desulfosarcina ovata subsp. sediminis</name>
    <dbReference type="NCBI Taxonomy" id="885957"/>
    <lineage>
        <taxon>Bacteria</taxon>
        <taxon>Pseudomonadati</taxon>
        <taxon>Thermodesulfobacteriota</taxon>
        <taxon>Desulfobacteria</taxon>
        <taxon>Desulfobacterales</taxon>
        <taxon>Desulfosarcinaceae</taxon>
        <taxon>Desulfosarcina</taxon>
    </lineage>
</organism>